<evidence type="ECO:0000313" key="1">
    <source>
        <dbReference type="EMBL" id="OPA76196.1"/>
    </source>
</evidence>
<name>A0A1T2X921_9BACL</name>
<reference evidence="1 2" key="1">
    <citation type="submission" date="2017-01" db="EMBL/GenBank/DDBJ databases">
        <title>Genome analysis of Paenibacillus selenitrireducens ES3-24.</title>
        <authorList>
            <person name="Xu D."/>
            <person name="Yao R."/>
            <person name="Zheng S."/>
        </authorList>
    </citation>
    <scope>NUCLEOTIDE SEQUENCE [LARGE SCALE GENOMIC DNA]</scope>
    <source>
        <strain evidence="1 2">ES3-24</strain>
    </source>
</reference>
<evidence type="ECO:0000313" key="2">
    <source>
        <dbReference type="Proteomes" id="UP000190188"/>
    </source>
</evidence>
<keyword evidence="2" id="KW-1185">Reference proteome</keyword>
<protein>
    <recommendedName>
        <fullName evidence="3">Cysteine-rich CWC family protein</fullName>
    </recommendedName>
</protein>
<comment type="caution">
    <text evidence="1">The sequence shown here is derived from an EMBL/GenBank/DDBJ whole genome shotgun (WGS) entry which is preliminary data.</text>
</comment>
<dbReference type="InterPro" id="IPR032720">
    <property type="entry name" value="Cys_rich_CWC"/>
</dbReference>
<sequence length="67" mass="7644">MSNETNHHDERRCPLCGEINQCGAESGDCWCFHSKVPMALREQIPTELRGKSCICRKCVEDFKAQES</sequence>
<gene>
    <name evidence="1" type="ORF">BVG16_18485</name>
</gene>
<dbReference type="Proteomes" id="UP000190188">
    <property type="component" value="Unassembled WGS sequence"/>
</dbReference>
<dbReference type="EMBL" id="MSZX01000007">
    <property type="protein sequence ID" value="OPA76196.1"/>
    <property type="molecule type" value="Genomic_DNA"/>
</dbReference>
<accession>A0A1T2X921</accession>
<proteinExistence type="predicted"/>
<organism evidence="1 2">
    <name type="scientific">Paenibacillus selenitireducens</name>
    <dbReference type="NCBI Taxonomy" id="1324314"/>
    <lineage>
        <taxon>Bacteria</taxon>
        <taxon>Bacillati</taxon>
        <taxon>Bacillota</taxon>
        <taxon>Bacilli</taxon>
        <taxon>Bacillales</taxon>
        <taxon>Paenibacillaceae</taxon>
        <taxon>Paenibacillus</taxon>
    </lineage>
</organism>
<evidence type="ECO:0008006" key="3">
    <source>
        <dbReference type="Google" id="ProtNLM"/>
    </source>
</evidence>
<dbReference type="RefSeq" id="WP_078500415.1">
    <property type="nucleotide sequence ID" value="NZ_MSZX01000007.1"/>
</dbReference>
<dbReference type="OrthoDB" id="5625686at2"/>
<dbReference type="STRING" id="1324314.BVG16_18485"/>
<dbReference type="Pfam" id="PF14375">
    <property type="entry name" value="Cys_rich_CWC"/>
    <property type="match status" value="1"/>
</dbReference>
<dbReference type="AlphaFoldDB" id="A0A1T2X921"/>